<comment type="caution">
    <text evidence="3">The sequence shown here is derived from an EMBL/GenBank/DDBJ whole genome shotgun (WGS) entry which is preliminary data.</text>
</comment>
<dbReference type="Proteomes" id="UP001165065">
    <property type="component" value="Unassembled WGS sequence"/>
</dbReference>
<proteinExistence type="inferred from homology"/>
<evidence type="ECO:0000313" key="3">
    <source>
        <dbReference type="EMBL" id="GMI23142.1"/>
    </source>
</evidence>
<evidence type="ECO:0000256" key="2">
    <source>
        <dbReference type="SAM" id="MobiDB-lite"/>
    </source>
</evidence>
<dbReference type="Gene3D" id="3.50.30.50">
    <property type="entry name" value="Putative cyclase"/>
    <property type="match status" value="1"/>
</dbReference>
<organism evidence="3 4">
    <name type="scientific">Triparma columacea</name>
    <dbReference type="NCBI Taxonomy" id="722753"/>
    <lineage>
        <taxon>Eukaryota</taxon>
        <taxon>Sar</taxon>
        <taxon>Stramenopiles</taxon>
        <taxon>Ochrophyta</taxon>
        <taxon>Bolidophyceae</taxon>
        <taxon>Parmales</taxon>
        <taxon>Triparmaceae</taxon>
        <taxon>Triparma</taxon>
    </lineage>
</organism>
<dbReference type="OrthoDB" id="7108654at2759"/>
<feature type="region of interest" description="Disordered" evidence="2">
    <location>
        <begin position="1"/>
        <end position="103"/>
    </location>
</feature>
<dbReference type="Pfam" id="PF04199">
    <property type="entry name" value="Cyclase"/>
    <property type="match status" value="1"/>
</dbReference>
<dbReference type="SUPFAM" id="SSF102198">
    <property type="entry name" value="Putative cyclase"/>
    <property type="match status" value="1"/>
</dbReference>
<protein>
    <submittedName>
        <fullName evidence="3">Uncharacterized protein</fullName>
    </submittedName>
</protein>
<evidence type="ECO:0000256" key="1">
    <source>
        <dbReference type="ARBA" id="ARBA00007865"/>
    </source>
</evidence>
<comment type="similarity">
    <text evidence="1">Belongs to the Cyclase 1 superfamily.</text>
</comment>
<dbReference type="GO" id="GO:0004061">
    <property type="term" value="F:arylformamidase activity"/>
    <property type="evidence" value="ECO:0007669"/>
    <property type="project" value="InterPro"/>
</dbReference>
<dbReference type="GO" id="GO:0019441">
    <property type="term" value="P:L-tryptophan catabolic process to kynurenine"/>
    <property type="evidence" value="ECO:0007669"/>
    <property type="project" value="InterPro"/>
</dbReference>
<name>A0A9W7FVZ6_9STRA</name>
<keyword evidence="4" id="KW-1185">Reference proteome</keyword>
<feature type="compositionally biased region" description="Polar residues" evidence="2">
    <location>
        <begin position="78"/>
        <end position="88"/>
    </location>
</feature>
<feature type="compositionally biased region" description="Polar residues" evidence="2">
    <location>
        <begin position="15"/>
        <end position="24"/>
    </location>
</feature>
<dbReference type="InterPro" id="IPR037175">
    <property type="entry name" value="KFase_sf"/>
</dbReference>
<dbReference type="InterPro" id="IPR007325">
    <property type="entry name" value="KFase/CYL"/>
</dbReference>
<sequence length="501" mass="53909">MPSLSPFKRKPSKSKVPTSNNLPPSSYEAGTRASNEEFMEGGGGNSAQHMNQSPRRGKNLPLHGTEAPPSPIAPAPGGTSSWFDSDTPNPSPLRGMVGGGGEGGLGAMSLEPDLDPFNVSGEGGFGGAGGEDDARMLLSEVAMSYAFPCKGLLKMSPLIMLVSTVSCILTALAIRSYTPNDGSSNDYSVVFDNILSEARYIDLTHSLTPSIPTYYGFSPPTFYPGKSSRDMENFATVGQEYTYAEHGFITTSYVFSNDQLGTLLTVPAGWNEMGATVSDVGASTTLRPLVVIDITSDVSKGGGEYTATADDVKKYELSVRRKIKPGSIVVFRSDWSLKYDDYLTDGLPSIYPSVSLDALKFLHDERNILMHGVEPFDNDMTGNKEGEAWIAHKNKCMLKGLKNLHKVPKHGCLASIGFMKALGGTGAFARVVAICPEIHMKSTVEFGEKVKDELKTKEYPLRRDDKGVLRVSLDAKPTEYCKEQTSLGCTSGGKGVWEGEE</sequence>
<accession>A0A9W7FVZ6</accession>
<dbReference type="EMBL" id="BRYA01000563">
    <property type="protein sequence ID" value="GMI23142.1"/>
    <property type="molecule type" value="Genomic_DNA"/>
</dbReference>
<evidence type="ECO:0000313" key="4">
    <source>
        <dbReference type="Proteomes" id="UP001165065"/>
    </source>
</evidence>
<gene>
    <name evidence="3" type="ORF">TrCOL_g6778</name>
</gene>
<dbReference type="AlphaFoldDB" id="A0A9W7FVZ6"/>
<reference evidence="4" key="1">
    <citation type="journal article" date="2023" name="Commun. Biol.">
        <title>Genome analysis of Parmales, the sister group of diatoms, reveals the evolutionary specialization of diatoms from phago-mixotrophs to photoautotrophs.</title>
        <authorList>
            <person name="Ban H."/>
            <person name="Sato S."/>
            <person name="Yoshikawa S."/>
            <person name="Yamada K."/>
            <person name="Nakamura Y."/>
            <person name="Ichinomiya M."/>
            <person name="Sato N."/>
            <person name="Blanc-Mathieu R."/>
            <person name="Endo H."/>
            <person name="Kuwata A."/>
            <person name="Ogata H."/>
        </authorList>
    </citation>
    <scope>NUCLEOTIDE SEQUENCE [LARGE SCALE GENOMIC DNA]</scope>
</reference>